<dbReference type="Proteomes" id="UP001412067">
    <property type="component" value="Unassembled WGS sequence"/>
</dbReference>
<gene>
    <name evidence="2" type="primary">HUA2</name>
    <name evidence="2" type="ORF">KSP40_PGU014802</name>
</gene>
<accession>A0ABR2M8C5</accession>
<comment type="caution">
    <text evidence="2">The sequence shown here is derived from an EMBL/GenBank/DDBJ whole genome shotgun (WGS) entry which is preliminary data.</text>
</comment>
<evidence type="ECO:0000313" key="2">
    <source>
        <dbReference type="EMBL" id="KAK8960313.1"/>
    </source>
</evidence>
<evidence type="ECO:0000256" key="1">
    <source>
        <dbReference type="SAM" id="MobiDB-lite"/>
    </source>
</evidence>
<organism evidence="2 3">
    <name type="scientific">Platanthera guangdongensis</name>
    <dbReference type="NCBI Taxonomy" id="2320717"/>
    <lineage>
        <taxon>Eukaryota</taxon>
        <taxon>Viridiplantae</taxon>
        <taxon>Streptophyta</taxon>
        <taxon>Embryophyta</taxon>
        <taxon>Tracheophyta</taxon>
        <taxon>Spermatophyta</taxon>
        <taxon>Magnoliopsida</taxon>
        <taxon>Liliopsida</taxon>
        <taxon>Asparagales</taxon>
        <taxon>Orchidaceae</taxon>
        <taxon>Orchidoideae</taxon>
        <taxon>Orchideae</taxon>
        <taxon>Orchidinae</taxon>
        <taxon>Platanthera</taxon>
    </lineage>
</organism>
<dbReference type="EMBL" id="JBBWWR010000010">
    <property type="protein sequence ID" value="KAK8960313.1"/>
    <property type="molecule type" value="Genomic_DNA"/>
</dbReference>
<reference evidence="2 3" key="1">
    <citation type="journal article" date="2022" name="Nat. Plants">
        <title>Genomes of leafy and leafless Platanthera orchids illuminate the evolution of mycoheterotrophy.</title>
        <authorList>
            <person name="Li M.H."/>
            <person name="Liu K.W."/>
            <person name="Li Z."/>
            <person name="Lu H.C."/>
            <person name="Ye Q.L."/>
            <person name="Zhang D."/>
            <person name="Wang J.Y."/>
            <person name="Li Y.F."/>
            <person name="Zhong Z.M."/>
            <person name="Liu X."/>
            <person name="Yu X."/>
            <person name="Liu D.K."/>
            <person name="Tu X.D."/>
            <person name="Liu B."/>
            <person name="Hao Y."/>
            <person name="Liao X.Y."/>
            <person name="Jiang Y.T."/>
            <person name="Sun W.H."/>
            <person name="Chen J."/>
            <person name="Chen Y.Q."/>
            <person name="Ai Y."/>
            <person name="Zhai J.W."/>
            <person name="Wu S.S."/>
            <person name="Zhou Z."/>
            <person name="Hsiao Y.Y."/>
            <person name="Wu W.L."/>
            <person name="Chen Y.Y."/>
            <person name="Lin Y.F."/>
            <person name="Hsu J.L."/>
            <person name="Li C.Y."/>
            <person name="Wang Z.W."/>
            <person name="Zhao X."/>
            <person name="Zhong W.Y."/>
            <person name="Ma X.K."/>
            <person name="Ma L."/>
            <person name="Huang J."/>
            <person name="Chen G.Z."/>
            <person name="Huang M.Z."/>
            <person name="Huang L."/>
            <person name="Peng D.H."/>
            <person name="Luo Y.B."/>
            <person name="Zou S.Q."/>
            <person name="Chen S.P."/>
            <person name="Lan S."/>
            <person name="Tsai W.C."/>
            <person name="Van de Peer Y."/>
            <person name="Liu Z.J."/>
        </authorList>
    </citation>
    <scope>NUCLEOTIDE SEQUENCE [LARGE SCALE GENOMIC DNA]</scope>
    <source>
        <strain evidence="2">Lor288</strain>
    </source>
</reference>
<keyword evidence="3" id="KW-1185">Reference proteome</keyword>
<feature type="region of interest" description="Disordered" evidence="1">
    <location>
        <begin position="514"/>
        <end position="536"/>
    </location>
</feature>
<dbReference type="PANTHER" id="PTHR12550">
    <property type="entry name" value="HEPATOMA-DERIVED GROWTH FACTOR-RELATED"/>
    <property type="match status" value="1"/>
</dbReference>
<evidence type="ECO:0000313" key="3">
    <source>
        <dbReference type="Proteomes" id="UP001412067"/>
    </source>
</evidence>
<sequence length="720" mass="79579">MWNHRQKEWYQEGKKLRNTDPIVKWLSVIGKEDDQLLKLAKRKILQNGKWDDLLQASKNSFKSNEMIGLQNGRSKLKPITNDLHFNEEQKQNGVLEVKQTLEDRGILSKLAPIKDLIAAAQAKRVLSRSTFFFDGVVDGKFAPDAVVSPKLLNKEDSAGRGSPSIPIFYHRPGSDDGSYHLENGIKTPLAASSRKMLSKNHSEAITARRCFESLLCTLSRTKESIGRATRLAIDCAKYGIAGEVLRLWLERRTLPEFTIRHHIRELEYGSEASLSISYSRRPPRTERPLNDPVREMEGMLVDEYGRQSEVPQPGGVICRGANLHSSSTMHVMDSASDEDVVYQKDKHYHYDISLSVFFVELLICRISDVGQSDVLFSCANCVSIKETLGDAQKKGDPLYETVPYDSQHNASFQLPQFLNTRILEDDEGSDSDEKGFEAVTPDMNAEIDYEKGMTPISANKHRLVLEDVDGELEMEDVAPSCGLEPSRSSCHVKGVEILSYSNNKCPQNNICSFDPPLPEERPPSPPPLPSSPPPVPLPCSSTIGQAPHYLAGSIPVADNTDFDLSNAGYPISQQTKSLHCSSSLSDPAYSQGYVGQQQQLPQLVSSCTSSGSYGVLTGSQSTVPVVNNSMPIVSMPSTNKVYHLQPPPPVVSNQFSYIQAQPQHRPQALGTQSSYSDRFHLALDIQRGNFFGDGGSSGPVHTDTCDRSAFYPSIHAGTSH</sequence>
<name>A0ABR2M8C5_9ASPA</name>
<dbReference type="PANTHER" id="PTHR12550:SF49">
    <property type="entry name" value="PROTEIN HUA2-LIKE 2-RELATED"/>
    <property type="match status" value="1"/>
</dbReference>
<proteinExistence type="predicted"/>
<feature type="compositionally biased region" description="Pro residues" evidence="1">
    <location>
        <begin position="523"/>
        <end position="536"/>
    </location>
</feature>
<protein>
    <submittedName>
        <fullName evidence="2">ENHANCER OF AG-4 protein 2</fullName>
    </submittedName>
</protein>